<feature type="disulfide bond" description="Redox-active" evidence="6">
    <location>
        <begin position="42"/>
        <end position="47"/>
    </location>
</feature>
<dbReference type="EC" id="1.8.1.4" evidence="10"/>
<evidence type="ECO:0000256" key="5">
    <source>
        <dbReference type="PIRSR" id="PIRSR000350-3"/>
    </source>
</evidence>
<dbReference type="PANTHER" id="PTHR43014:SF4">
    <property type="entry name" value="PYRIDINE NUCLEOTIDE-DISULFIDE OXIDOREDUCTASE RCLA-RELATED"/>
    <property type="match status" value="1"/>
</dbReference>
<evidence type="ECO:0000313" key="9">
    <source>
        <dbReference type="EMBL" id="QBH13243.1"/>
    </source>
</evidence>
<feature type="binding site" evidence="5">
    <location>
        <begin position="176"/>
        <end position="183"/>
    </location>
    <ligand>
        <name>NAD(+)</name>
        <dbReference type="ChEBI" id="CHEBI:57540"/>
    </ligand>
</feature>
<evidence type="ECO:0000256" key="1">
    <source>
        <dbReference type="ARBA" id="ARBA00007532"/>
    </source>
</evidence>
<feature type="binding site" evidence="5">
    <location>
        <position position="260"/>
    </location>
    <ligand>
        <name>NAD(+)</name>
        <dbReference type="ChEBI" id="CHEBI:57540"/>
    </ligand>
</feature>
<evidence type="ECO:0000256" key="3">
    <source>
        <dbReference type="ARBA" id="ARBA00022827"/>
    </source>
</evidence>
<dbReference type="InterPro" id="IPR023753">
    <property type="entry name" value="FAD/NAD-binding_dom"/>
</dbReference>
<dbReference type="Pfam" id="PF02852">
    <property type="entry name" value="Pyr_redox_dim"/>
    <property type="match status" value="1"/>
</dbReference>
<feature type="domain" description="Pyridine nucleotide-disulphide oxidoreductase dimerisation" evidence="7">
    <location>
        <begin position="340"/>
        <end position="445"/>
    </location>
</feature>
<protein>
    <submittedName>
        <fullName evidence="10">Dihydrolipoyl dehydrogenase</fullName>
        <ecNumber evidence="10">1.8.1.4</ecNumber>
    </submittedName>
</protein>
<dbReference type="RefSeq" id="WP_111955693.1">
    <property type="nucleotide sequence ID" value="NZ_CP036313.1"/>
</dbReference>
<dbReference type="PIRSF" id="PIRSF000350">
    <property type="entry name" value="Mercury_reductase_MerA"/>
    <property type="match status" value="1"/>
</dbReference>
<organism evidence="10 11">
    <name type="scientific">Desulfobacter hydrogenophilus</name>
    <dbReference type="NCBI Taxonomy" id="2291"/>
    <lineage>
        <taxon>Bacteria</taxon>
        <taxon>Pseudomonadati</taxon>
        <taxon>Thermodesulfobacteriota</taxon>
        <taxon>Desulfobacteria</taxon>
        <taxon>Desulfobacterales</taxon>
        <taxon>Desulfobacteraceae</taxon>
        <taxon>Desulfobacter</taxon>
    </lineage>
</organism>
<comment type="similarity">
    <text evidence="1">Belongs to the class-I pyridine nucleotide-disulfide oxidoreductase family.</text>
</comment>
<dbReference type="PRINTS" id="PR00411">
    <property type="entry name" value="PNDRDTASEI"/>
</dbReference>
<evidence type="ECO:0000256" key="2">
    <source>
        <dbReference type="ARBA" id="ARBA00022630"/>
    </source>
</evidence>
<dbReference type="SUPFAM" id="SSF55424">
    <property type="entry name" value="FAD/NAD-linked reductases, dimerisation (C-terminal) domain"/>
    <property type="match status" value="1"/>
</dbReference>
<evidence type="ECO:0000313" key="11">
    <source>
        <dbReference type="Proteomes" id="UP000248798"/>
    </source>
</evidence>
<feature type="active site" description="Proton acceptor" evidence="4">
    <location>
        <position position="436"/>
    </location>
</feature>
<feature type="binding site" evidence="5">
    <location>
        <position position="302"/>
    </location>
    <ligand>
        <name>FAD</name>
        <dbReference type="ChEBI" id="CHEBI:57692"/>
    </ligand>
</feature>
<dbReference type="InterPro" id="IPR004099">
    <property type="entry name" value="Pyr_nucl-diS_OxRdtase_dimer"/>
</dbReference>
<dbReference type="InterPro" id="IPR001100">
    <property type="entry name" value="Pyr_nuc-diS_OxRdtase"/>
</dbReference>
<dbReference type="NCBIfam" id="NF004939">
    <property type="entry name" value="PRK06292.1-1"/>
    <property type="match status" value="1"/>
</dbReference>
<dbReference type="SUPFAM" id="SSF51905">
    <property type="entry name" value="FAD/NAD(P)-binding domain"/>
    <property type="match status" value="1"/>
</dbReference>
<accession>A0A328FH71</accession>
<comment type="cofactor">
    <cofactor evidence="5">
        <name>FAD</name>
        <dbReference type="ChEBI" id="CHEBI:57692"/>
    </cofactor>
    <text evidence="5">Binds 1 FAD per subunit.</text>
</comment>
<dbReference type="AlphaFoldDB" id="A0A328FH71"/>
<gene>
    <name evidence="10" type="ORF">DO021_08590</name>
    <name evidence="9" type="ORF">EYB58_10105</name>
</gene>
<keyword evidence="10" id="KW-0560">Oxidoreductase</keyword>
<keyword evidence="2" id="KW-0285">Flavoprotein</keyword>
<evidence type="ECO:0000313" key="12">
    <source>
        <dbReference type="Proteomes" id="UP000293902"/>
    </source>
</evidence>
<evidence type="ECO:0000256" key="6">
    <source>
        <dbReference type="PIRSR" id="PIRSR000350-4"/>
    </source>
</evidence>
<reference evidence="10 11" key="1">
    <citation type="submission" date="2018-06" db="EMBL/GenBank/DDBJ databases">
        <title>Complete Genome Sequence of Desulfobacter hydrogenophilus (DSM3380).</title>
        <authorList>
            <person name="Marietou A."/>
            <person name="Schreiber L."/>
            <person name="Marshall I."/>
            <person name="Jorgensen B."/>
        </authorList>
    </citation>
    <scope>NUCLEOTIDE SEQUENCE [LARGE SCALE GENOMIC DNA]</scope>
    <source>
        <strain evidence="10 11">DSM 3380</strain>
    </source>
</reference>
<evidence type="ECO:0000313" key="10">
    <source>
        <dbReference type="EMBL" id="RAM02335.1"/>
    </source>
</evidence>
<name>A0A328FH71_9BACT</name>
<dbReference type="PANTHER" id="PTHR43014">
    <property type="entry name" value="MERCURIC REDUCTASE"/>
    <property type="match status" value="1"/>
</dbReference>
<evidence type="ECO:0000259" key="7">
    <source>
        <dbReference type="Pfam" id="PF02852"/>
    </source>
</evidence>
<dbReference type="Proteomes" id="UP000293902">
    <property type="component" value="Chromosome"/>
</dbReference>
<dbReference type="Pfam" id="PF07992">
    <property type="entry name" value="Pyr_redox_2"/>
    <property type="match status" value="1"/>
</dbReference>
<feature type="binding site" evidence="5">
    <location>
        <begin position="139"/>
        <end position="141"/>
    </location>
    <ligand>
        <name>FAD</name>
        <dbReference type="ChEBI" id="CHEBI:57692"/>
    </ligand>
</feature>
<sequence>MSKEYDVAIIGAGTAGLTAQEEVVKHTDNYVLIDDGPLGTTCARVGCMPSKALIAVADDFHKCSFFDEYGILGAKGLVPDHKKIMARVRSMRDEFSGGVIQEMSGFMDKVIRKRARFLDANTLDLGDETIRAKSIIIATGSKPYIPEPWLPFKEFIIDTDQFFELETLPRTMAVFGLGVIGIELGQALHRIGVQVTAVSRRKTAGGLTDPKLEEYAFEHFSKEMHIELGTAEIFGKTETGLEVGAGSKRWTVDRVLIATGRRPMLHNLNLESLKLDMDTKGMPVFDSETLQIGNLPVFLAGDVNGLKPILHEAADDGTIAGYNACAGTMARFKKRIPLHITFSSPDIAIAGLSHKALTEKGIDYVVGEASWEELGRARMILGKAAGRARIYADPQKGRLLGAEIMAPAGEHMAHLLAWAMGANLTIKEILGMPFYHPVPEEALLDAFFQIAAQITEPVPMPILEKRKDRPHGKE</sequence>
<evidence type="ECO:0000256" key="4">
    <source>
        <dbReference type="PIRSR" id="PIRSR000350-2"/>
    </source>
</evidence>
<dbReference type="OrthoDB" id="9786429at2"/>
<dbReference type="Gene3D" id="3.30.390.30">
    <property type="match status" value="1"/>
</dbReference>
<keyword evidence="3 5" id="KW-0274">FAD</keyword>
<keyword evidence="5" id="KW-0547">Nucleotide-binding</keyword>
<dbReference type="GO" id="GO:0004148">
    <property type="term" value="F:dihydrolipoyl dehydrogenase (NADH) activity"/>
    <property type="evidence" value="ECO:0007669"/>
    <property type="project" value="UniProtKB-EC"/>
</dbReference>
<evidence type="ECO:0000259" key="8">
    <source>
        <dbReference type="Pfam" id="PF07992"/>
    </source>
</evidence>
<dbReference type="EMBL" id="CP036313">
    <property type="protein sequence ID" value="QBH13243.1"/>
    <property type="molecule type" value="Genomic_DNA"/>
</dbReference>
<feature type="binding site" evidence="5">
    <location>
        <position position="51"/>
    </location>
    <ligand>
        <name>FAD</name>
        <dbReference type="ChEBI" id="CHEBI:57692"/>
    </ligand>
</feature>
<dbReference type="GO" id="GO:0050660">
    <property type="term" value="F:flavin adenine dinucleotide binding"/>
    <property type="evidence" value="ECO:0007669"/>
    <property type="project" value="TreeGrafter"/>
</dbReference>
<dbReference type="GO" id="GO:0003955">
    <property type="term" value="F:NAD(P)H dehydrogenase (quinone) activity"/>
    <property type="evidence" value="ECO:0007669"/>
    <property type="project" value="TreeGrafter"/>
</dbReference>
<keyword evidence="12" id="KW-1185">Reference proteome</keyword>
<reference evidence="9 12" key="2">
    <citation type="submission" date="2019-02" db="EMBL/GenBank/DDBJ databases">
        <title>Complete genome sequence of Desulfobacter hydrogenophilus AcRS1.</title>
        <authorList>
            <person name="Marietou A."/>
            <person name="Lund M.B."/>
            <person name="Marshall I.P.G."/>
            <person name="Schreiber L."/>
            <person name="Jorgensen B."/>
        </authorList>
    </citation>
    <scope>NUCLEOTIDE SEQUENCE [LARGE SCALE GENOMIC DNA]</scope>
    <source>
        <strain evidence="9 12">AcRS1</strain>
    </source>
</reference>
<keyword evidence="5" id="KW-0520">NAD</keyword>
<dbReference type="Gene3D" id="3.50.50.60">
    <property type="entry name" value="FAD/NAD(P)-binding domain"/>
    <property type="match status" value="2"/>
</dbReference>
<dbReference type="InterPro" id="IPR016156">
    <property type="entry name" value="FAD/NAD-linked_Rdtase_dimer_sf"/>
</dbReference>
<dbReference type="PRINTS" id="PR00368">
    <property type="entry name" value="FADPNR"/>
</dbReference>
<dbReference type="InterPro" id="IPR036188">
    <property type="entry name" value="FAD/NAD-bd_sf"/>
</dbReference>
<feature type="domain" description="FAD/NAD(P)-binding" evidence="8">
    <location>
        <begin position="5"/>
        <end position="313"/>
    </location>
</feature>
<dbReference type="EMBL" id="QLNI01000015">
    <property type="protein sequence ID" value="RAM02335.1"/>
    <property type="molecule type" value="Genomic_DNA"/>
</dbReference>
<dbReference type="Proteomes" id="UP000248798">
    <property type="component" value="Unassembled WGS sequence"/>
</dbReference>
<proteinExistence type="inferred from homology"/>